<dbReference type="EMBL" id="CP017887">
    <property type="protein sequence ID" value="APC19448.1"/>
    <property type="molecule type" value="Genomic_DNA"/>
</dbReference>
<keyword evidence="1" id="KW-0614">Plasmid</keyword>
<organism evidence="1 2">
    <name type="scientific">Pseudomonas frederiksbergensis</name>
    <dbReference type="NCBI Taxonomy" id="104087"/>
    <lineage>
        <taxon>Bacteria</taxon>
        <taxon>Pseudomonadati</taxon>
        <taxon>Pseudomonadota</taxon>
        <taxon>Gammaproteobacteria</taxon>
        <taxon>Pseudomonadales</taxon>
        <taxon>Pseudomonadaceae</taxon>
        <taxon>Pseudomonas</taxon>
    </lineage>
</organism>
<protein>
    <submittedName>
        <fullName evidence="1">Uncharacterized protein</fullName>
    </submittedName>
</protein>
<gene>
    <name evidence="1" type="ORF">BLL42_27320</name>
</gene>
<geneLocation type="plasmid" evidence="1">
    <name>unnamed1</name>
</geneLocation>
<evidence type="ECO:0000313" key="2">
    <source>
        <dbReference type="Proteomes" id="UP000182567"/>
    </source>
</evidence>
<sequence length="157" mass="17311">MQRRQSMNNTNTANKAFMEVFGDNRSLKDALYLLKSDWPRAAALISVAAALLRAPDTAQVTKSVIQAALESYLANVGATDRERLAAFMDPFIDGMCEIVGNKELIQNSSVVAEEIARIMIDSDCEGDFCDRTSVIKALLQPQNPLSKVWTLIESGRK</sequence>
<reference evidence="2" key="1">
    <citation type="submission" date="2016-10" db="EMBL/GenBank/DDBJ databases">
        <title>Pseudomonas frederiksbergensis ERGS4:02 complete genome.</title>
        <authorList>
            <person name="Kumar R."/>
            <person name="Acharya V."/>
            <person name="Singh D."/>
        </authorList>
    </citation>
    <scope>NUCLEOTIDE SEQUENCE [LARGE SCALE GENOMIC DNA]</scope>
    <source>
        <strain evidence="2">ERGS4:02</strain>
        <plasmid evidence="2">Plasmid unnamed1</plasmid>
    </source>
</reference>
<accession>A0A1J0EUD8</accession>
<proteinExistence type="predicted"/>
<dbReference type="Proteomes" id="UP000182567">
    <property type="component" value="Plasmid unnamed1"/>
</dbReference>
<evidence type="ECO:0000313" key="1">
    <source>
        <dbReference type="EMBL" id="APC19448.1"/>
    </source>
</evidence>
<name>A0A1J0EUD8_9PSED</name>
<dbReference type="AlphaFoldDB" id="A0A1J0EUD8"/>